<organism evidence="2 3">
    <name type="scientific">Aspergillus steynii IBT 23096</name>
    <dbReference type="NCBI Taxonomy" id="1392250"/>
    <lineage>
        <taxon>Eukaryota</taxon>
        <taxon>Fungi</taxon>
        <taxon>Dikarya</taxon>
        <taxon>Ascomycota</taxon>
        <taxon>Pezizomycotina</taxon>
        <taxon>Eurotiomycetes</taxon>
        <taxon>Eurotiomycetidae</taxon>
        <taxon>Eurotiales</taxon>
        <taxon>Aspergillaceae</taxon>
        <taxon>Aspergillus</taxon>
        <taxon>Aspergillus subgen. Circumdati</taxon>
    </lineage>
</organism>
<dbReference type="Proteomes" id="UP000234275">
    <property type="component" value="Unassembled WGS sequence"/>
</dbReference>
<dbReference type="RefSeq" id="XP_024706213.1">
    <property type="nucleotide sequence ID" value="XM_024854634.1"/>
</dbReference>
<keyword evidence="3" id="KW-1185">Reference proteome</keyword>
<proteinExistence type="predicted"/>
<dbReference type="GeneID" id="36562340"/>
<accession>A0A2I2GDJ9</accession>
<evidence type="ECO:0000256" key="1">
    <source>
        <dbReference type="SAM" id="MobiDB-lite"/>
    </source>
</evidence>
<comment type="caution">
    <text evidence="2">The sequence shown here is derived from an EMBL/GenBank/DDBJ whole genome shotgun (WGS) entry which is preliminary data.</text>
</comment>
<reference evidence="2 3" key="1">
    <citation type="submission" date="2016-12" db="EMBL/GenBank/DDBJ databases">
        <title>The genomes of Aspergillus section Nigri reveals drivers in fungal speciation.</title>
        <authorList>
            <consortium name="DOE Joint Genome Institute"/>
            <person name="Vesth T.C."/>
            <person name="Nybo J."/>
            <person name="Theobald S."/>
            <person name="Brandl J."/>
            <person name="Frisvad J.C."/>
            <person name="Nielsen K.F."/>
            <person name="Lyhne E.K."/>
            <person name="Kogle M.E."/>
            <person name="Kuo A."/>
            <person name="Riley R."/>
            <person name="Clum A."/>
            <person name="Nolan M."/>
            <person name="Lipzen A."/>
            <person name="Salamov A."/>
            <person name="Henrissat B."/>
            <person name="Wiebenga A."/>
            <person name="De Vries R.P."/>
            <person name="Grigoriev I.V."/>
            <person name="Mortensen U.H."/>
            <person name="Andersen M.R."/>
            <person name="Baker S.E."/>
        </authorList>
    </citation>
    <scope>NUCLEOTIDE SEQUENCE [LARGE SCALE GENOMIC DNA]</scope>
    <source>
        <strain evidence="2 3">IBT 23096</strain>
    </source>
</reference>
<sequence>MPDKSTQTSPPPSPKARTAGQTGVETASSSKSPQETSSSRPPPDPEEAVPPPPRPLPTPRQPAIVPPPPPPRGLGLLSRQEECVLGAPIRGAGVGHMRGHASPSAVGAEGAICPPCA</sequence>
<feature type="region of interest" description="Disordered" evidence="1">
    <location>
        <begin position="1"/>
        <end position="79"/>
    </location>
</feature>
<evidence type="ECO:0000313" key="3">
    <source>
        <dbReference type="Proteomes" id="UP000234275"/>
    </source>
</evidence>
<dbReference type="EMBL" id="MSFO01000003">
    <property type="protein sequence ID" value="PLB50911.1"/>
    <property type="molecule type" value="Genomic_DNA"/>
</dbReference>
<protein>
    <submittedName>
        <fullName evidence="2">Uncharacterized protein</fullName>
    </submittedName>
</protein>
<gene>
    <name evidence="2" type="ORF">P170DRAFT_508985</name>
</gene>
<name>A0A2I2GDJ9_9EURO</name>
<feature type="compositionally biased region" description="Low complexity" evidence="1">
    <location>
        <begin position="28"/>
        <end position="39"/>
    </location>
</feature>
<dbReference type="VEuPathDB" id="FungiDB:P170DRAFT_508985"/>
<evidence type="ECO:0000313" key="2">
    <source>
        <dbReference type="EMBL" id="PLB50911.1"/>
    </source>
</evidence>
<feature type="compositionally biased region" description="Pro residues" evidence="1">
    <location>
        <begin position="48"/>
        <end position="72"/>
    </location>
</feature>
<dbReference type="AlphaFoldDB" id="A0A2I2GDJ9"/>
<feature type="region of interest" description="Disordered" evidence="1">
    <location>
        <begin position="96"/>
        <end position="117"/>
    </location>
</feature>